<sequence length="137" mass="14641">MGAYFRNAPLRQHAARSLAPPRANDDVPPALPRPVGAAVAPPPPGHDLDGTPDPPPPSLHRRPPSTWSGSCVSTAASKSPGKGSKWAMSMPRKLVPVSLDDHTVTGHDNNVPIKAVPRRSTANLNRTKAHHEQTRRT</sequence>
<organism evidence="2 3">
    <name type="scientific">Rugosimonospora africana</name>
    <dbReference type="NCBI Taxonomy" id="556532"/>
    <lineage>
        <taxon>Bacteria</taxon>
        <taxon>Bacillati</taxon>
        <taxon>Actinomycetota</taxon>
        <taxon>Actinomycetes</taxon>
        <taxon>Micromonosporales</taxon>
        <taxon>Micromonosporaceae</taxon>
        <taxon>Rugosimonospora</taxon>
    </lineage>
</organism>
<dbReference type="AlphaFoldDB" id="A0A8J3VRE2"/>
<dbReference type="Proteomes" id="UP000642748">
    <property type="component" value="Unassembled WGS sequence"/>
</dbReference>
<proteinExistence type="predicted"/>
<feature type="region of interest" description="Disordered" evidence="1">
    <location>
        <begin position="100"/>
        <end position="137"/>
    </location>
</feature>
<name>A0A8J3VRE2_9ACTN</name>
<evidence type="ECO:0000313" key="3">
    <source>
        <dbReference type="Proteomes" id="UP000642748"/>
    </source>
</evidence>
<feature type="compositionally biased region" description="Polar residues" evidence="1">
    <location>
        <begin position="66"/>
        <end position="77"/>
    </location>
</feature>
<protein>
    <submittedName>
        <fullName evidence="2">Uncharacterized protein</fullName>
    </submittedName>
</protein>
<evidence type="ECO:0000256" key="1">
    <source>
        <dbReference type="SAM" id="MobiDB-lite"/>
    </source>
</evidence>
<reference evidence="2" key="1">
    <citation type="submission" date="2021-01" db="EMBL/GenBank/DDBJ databases">
        <title>Whole genome shotgun sequence of Rugosimonospora africana NBRC 104875.</title>
        <authorList>
            <person name="Komaki H."/>
            <person name="Tamura T."/>
        </authorList>
    </citation>
    <scope>NUCLEOTIDE SEQUENCE</scope>
    <source>
        <strain evidence="2">NBRC 104875</strain>
    </source>
</reference>
<evidence type="ECO:0000313" key="2">
    <source>
        <dbReference type="EMBL" id="GIH16090.1"/>
    </source>
</evidence>
<gene>
    <name evidence="2" type="ORF">Raf01_42620</name>
</gene>
<accession>A0A8J3VRE2</accession>
<keyword evidence="3" id="KW-1185">Reference proteome</keyword>
<dbReference type="EMBL" id="BONZ01000039">
    <property type="protein sequence ID" value="GIH16090.1"/>
    <property type="molecule type" value="Genomic_DNA"/>
</dbReference>
<comment type="caution">
    <text evidence="2">The sequence shown here is derived from an EMBL/GenBank/DDBJ whole genome shotgun (WGS) entry which is preliminary data.</text>
</comment>
<feature type="region of interest" description="Disordered" evidence="1">
    <location>
        <begin position="1"/>
        <end position="87"/>
    </location>
</feature>